<sequence>MPSIQDGEIMEKLKRKLEPELKENIADFLKKEVNVKLAFIFGSYGTKYQNTDSDLDLAVFFDDPPEILEQMELAARLELELGKYDIDLINLNNVKIDFKYEVVTGGKLIYSRDEIETAEFKEEVLRFGSEAEGFEYNFKEEYIAAIKEKATEINYDRIAEKIKFIKDNLKKLKELAELEKKDFLSDFRNYDTAKYNLQAAVEAMLDITAHIISREGYTSPNTSADSFRILADEGIIEEDMLLKFVKMTKFKNRIVHLYDQIDEEYIYRIINNHLSDIESFVDLIVNRYF</sequence>
<dbReference type="RefSeq" id="WP_133514175.1">
    <property type="nucleotide sequence ID" value="NZ_SNWX01000004.1"/>
</dbReference>
<comment type="caution">
    <text evidence="7">The sequence shown here is derived from an EMBL/GenBank/DDBJ whole genome shotgun (WGS) entry which is preliminary data.</text>
</comment>
<dbReference type="GO" id="GO:0110001">
    <property type="term" value="C:toxin-antitoxin complex"/>
    <property type="evidence" value="ECO:0007669"/>
    <property type="project" value="InterPro"/>
</dbReference>
<gene>
    <name evidence="7" type="ORF">DFR79_10419</name>
</gene>
<evidence type="ECO:0000256" key="3">
    <source>
        <dbReference type="ARBA" id="ARBA00022801"/>
    </source>
</evidence>
<dbReference type="InterPro" id="IPR043519">
    <property type="entry name" value="NT_sf"/>
</dbReference>
<dbReference type="Proteomes" id="UP000295064">
    <property type="component" value="Unassembled WGS sequence"/>
</dbReference>
<organism evidence="7 8">
    <name type="scientific">Halanaerobium saccharolyticum</name>
    <dbReference type="NCBI Taxonomy" id="43595"/>
    <lineage>
        <taxon>Bacteria</taxon>
        <taxon>Bacillati</taxon>
        <taxon>Bacillota</taxon>
        <taxon>Clostridia</taxon>
        <taxon>Halanaerobiales</taxon>
        <taxon>Halanaerobiaceae</taxon>
        <taxon>Halanaerobium</taxon>
    </lineage>
</organism>
<keyword evidence="1" id="KW-1277">Toxin-antitoxin system</keyword>
<dbReference type="PANTHER" id="PTHR33397:SF5">
    <property type="entry name" value="RNASE YUTE-RELATED"/>
    <property type="match status" value="1"/>
</dbReference>
<evidence type="ECO:0000256" key="2">
    <source>
        <dbReference type="ARBA" id="ARBA00022722"/>
    </source>
</evidence>
<evidence type="ECO:0000256" key="4">
    <source>
        <dbReference type="ARBA" id="ARBA00024207"/>
    </source>
</evidence>
<dbReference type="PANTHER" id="PTHR33397">
    <property type="entry name" value="UPF0331 PROTEIN YUTE"/>
    <property type="match status" value="1"/>
</dbReference>
<dbReference type="CDD" id="cd05403">
    <property type="entry name" value="NT_KNTase_like"/>
    <property type="match status" value="1"/>
</dbReference>
<dbReference type="InterPro" id="IPR037038">
    <property type="entry name" value="HepT-like_sf"/>
</dbReference>
<dbReference type="NCBIfam" id="NF047752">
    <property type="entry name" value="MntA_antitoxin"/>
    <property type="match status" value="1"/>
</dbReference>
<dbReference type="GO" id="GO:0016787">
    <property type="term" value="F:hydrolase activity"/>
    <property type="evidence" value="ECO:0007669"/>
    <property type="project" value="UniProtKB-KW"/>
</dbReference>
<dbReference type="EMBL" id="SNWX01000004">
    <property type="protein sequence ID" value="TDO94054.1"/>
    <property type="molecule type" value="Genomic_DNA"/>
</dbReference>
<dbReference type="InterPro" id="IPR008201">
    <property type="entry name" value="HepT-like"/>
</dbReference>
<dbReference type="GO" id="GO:0004540">
    <property type="term" value="F:RNA nuclease activity"/>
    <property type="evidence" value="ECO:0007669"/>
    <property type="project" value="InterPro"/>
</dbReference>
<evidence type="ECO:0000259" key="6">
    <source>
        <dbReference type="Pfam" id="PF18765"/>
    </source>
</evidence>
<dbReference type="SUPFAM" id="SSF81593">
    <property type="entry name" value="Nucleotidyltransferase substrate binding subunit/domain"/>
    <property type="match status" value="1"/>
</dbReference>
<evidence type="ECO:0000256" key="5">
    <source>
        <dbReference type="SAM" id="Coils"/>
    </source>
</evidence>
<dbReference type="InterPro" id="IPR052379">
    <property type="entry name" value="Type_VII_TA_RNase"/>
</dbReference>
<evidence type="ECO:0000256" key="1">
    <source>
        <dbReference type="ARBA" id="ARBA00022649"/>
    </source>
</evidence>
<proteinExistence type="inferred from homology"/>
<dbReference type="Pfam" id="PF18765">
    <property type="entry name" value="Polbeta"/>
    <property type="match status" value="1"/>
</dbReference>
<reference evidence="7 8" key="1">
    <citation type="submission" date="2019-03" db="EMBL/GenBank/DDBJ databases">
        <title>Subsurface microbial communities from deep shales in Ohio and West Virginia, USA.</title>
        <authorList>
            <person name="Wrighton K."/>
        </authorList>
    </citation>
    <scope>NUCLEOTIDE SEQUENCE [LARGE SCALE GENOMIC DNA]</scope>
    <source>
        <strain evidence="7 8">MA284_T2</strain>
    </source>
</reference>
<accession>A0A4R6LZ34</accession>
<feature type="coiled-coil region" evidence="5">
    <location>
        <begin position="155"/>
        <end position="182"/>
    </location>
</feature>
<keyword evidence="5" id="KW-0175">Coiled coil</keyword>
<dbReference type="Gene3D" id="1.20.120.580">
    <property type="entry name" value="bsu32300-like"/>
    <property type="match status" value="1"/>
</dbReference>
<protein>
    <submittedName>
        <fullName evidence="7">Uncharacterized protein YutE (UPF0331/DUF86 family)</fullName>
    </submittedName>
</protein>
<dbReference type="InterPro" id="IPR041633">
    <property type="entry name" value="Polbeta"/>
</dbReference>
<feature type="domain" description="Polymerase beta nucleotidyltransferase" evidence="6">
    <location>
        <begin position="23"/>
        <end position="114"/>
    </location>
</feature>
<name>A0A4R6LZ34_9FIRM</name>
<dbReference type="OrthoDB" id="9796612at2"/>
<dbReference type="NCBIfam" id="NF047751">
    <property type="entry name" value="HepT_toxin"/>
    <property type="match status" value="1"/>
</dbReference>
<dbReference type="AlphaFoldDB" id="A0A4R6LZ34"/>
<dbReference type="SUPFAM" id="SSF81301">
    <property type="entry name" value="Nucleotidyltransferase"/>
    <property type="match status" value="1"/>
</dbReference>
<comment type="similarity">
    <text evidence="4">Belongs to the HepT RNase toxin family.</text>
</comment>
<evidence type="ECO:0000313" key="8">
    <source>
        <dbReference type="Proteomes" id="UP000295064"/>
    </source>
</evidence>
<evidence type="ECO:0000313" key="7">
    <source>
        <dbReference type="EMBL" id="TDO94054.1"/>
    </source>
</evidence>
<keyword evidence="3" id="KW-0378">Hydrolase</keyword>
<keyword evidence="2" id="KW-0540">Nuclease</keyword>
<dbReference type="Gene3D" id="3.30.460.10">
    <property type="entry name" value="Beta Polymerase, domain 2"/>
    <property type="match status" value="1"/>
</dbReference>
<dbReference type="Pfam" id="PF01934">
    <property type="entry name" value="HepT-like"/>
    <property type="match status" value="1"/>
</dbReference>